<feature type="region of interest" description="Disordered" evidence="1">
    <location>
        <begin position="73"/>
        <end position="101"/>
    </location>
</feature>
<dbReference type="OrthoDB" id="691673at2759"/>
<organism evidence="3">
    <name type="scientific">Drosophila grimshawi</name>
    <name type="common">Hawaiian fruit fly</name>
    <name type="synonym">Idiomyia grimshawi</name>
    <dbReference type="NCBI Taxonomy" id="7222"/>
    <lineage>
        <taxon>Eukaryota</taxon>
        <taxon>Metazoa</taxon>
        <taxon>Ecdysozoa</taxon>
        <taxon>Arthropoda</taxon>
        <taxon>Hexapoda</taxon>
        <taxon>Insecta</taxon>
        <taxon>Pterygota</taxon>
        <taxon>Neoptera</taxon>
        <taxon>Endopterygota</taxon>
        <taxon>Diptera</taxon>
        <taxon>Brachycera</taxon>
        <taxon>Muscomorpha</taxon>
        <taxon>Ephydroidea</taxon>
        <taxon>Drosophilidae</taxon>
        <taxon>Drosophila</taxon>
        <taxon>Hawaiian Drosophila</taxon>
    </lineage>
</organism>
<dbReference type="InParanoid" id="B4J2K7"/>
<dbReference type="eggNOG" id="ENOG502T9ST">
    <property type="taxonomic scope" value="Eukaryota"/>
</dbReference>
<sequence length="148" mass="17222">MVKYSSVYIENIVKQLRIFADNETISKEEPFDYEDLAFDTTNAYSDASNSSLLIQERDQRHFVDISTLAEPTLNTERRPATKKRKASLNSSSNSDQLTPFEKAMLEIERDRSERLERIAQQRLKIMRRMAAENSDFHSKIIALMKSKK</sequence>
<evidence type="ECO:0000313" key="2">
    <source>
        <dbReference type="EMBL" id="EDV97092.1"/>
    </source>
</evidence>
<gene>
    <name evidence="2" type="primary">Dgri\GH16636</name>
    <name evidence="2" type="ORF">Dgri_GH16636</name>
</gene>
<evidence type="ECO:0000256" key="1">
    <source>
        <dbReference type="SAM" id="MobiDB-lite"/>
    </source>
</evidence>
<proteinExistence type="predicted"/>
<dbReference type="HOGENOM" id="CLU_147602_0_0_1"/>
<protein>
    <submittedName>
        <fullName evidence="2">GH16636</fullName>
    </submittedName>
</protein>
<dbReference type="EMBL" id="CH916366">
    <property type="protein sequence ID" value="EDV97092.1"/>
    <property type="molecule type" value="Genomic_DNA"/>
</dbReference>
<reference evidence="2 3" key="1">
    <citation type="journal article" date="2007" name="Nature">
        <title>Evolution of genes and genomes on the Drosophila phylogeny.</title>
        <authorList>
            <consortium name="Drosophila 12 Genomes Consortium"/>
            <person name="Clark A.G."/>
            <person name="Eisen M.B."/>
            <person name="Smith D.R."/>
            <person name="Bergman C.M."/>
            <person name="Oliver B."/>
            <person name="Markow T.A."/>
            <person name="Kaufman T.C."/>
            <person name="Kellis M."/>
            <person name="Gelbart W."/>
            <person name="Iyer V.N."/>
            <person name="Pollard D.A."/>
            <person name="Sackton T.B."/>
            <person name="Larracuente A.M."/>
            <person name="Singh N.D."/>
            <person name="Abad J.P."/>
            <person name="Abt D.N."/>
            <person name="Adryan B."/>
            <person name="Aguade M."/>
            <person name="Akashi H."/>
            <person name="Anderson W.W."/>
            <person name="Aquadro C.F."/>
            <person name="Ardell D.H."/>
            <person name="Arguello R."/>
            <person name="Artieri C.G."/>
            <person name="Barbash D.A."/>
            <person name="Barker D."/>
            <person name="Barsanti P."/>
            <person name="Batterham P."/>
            <person name="Batzoglou S."/>
            <person name="Begun D."/>
            <person name="Bhutkar A."/>
            <person name="Blanco E."/>
            <person name="Bosak S.A."/>
            <person name="Bradley R.K."/>
            <person name="Brand A.D."/>
            <person name="Brent M.R."/>
            <person name="Brooks A.N."/>
            <person name="Brown R.H."/>
            <person name="Butlin R.K."/>
            <person name="Caggese C."/>
            <person name="Calvi B.R."/>
            <person name="Bernardo de Carvalho A."/>
            <person name="Caspi A."/>
            <person name="Castrezana S."/>
            <person name="Celniker S.E."/>
            <person name="Chang J.L."/>
            <person name="Chapple C."/>
            <person name="Chatterji S."/>
            <person name="Chinwalla A."/>
            <person name="Civetta A."/>
            <person name="Clifton S.W."/>
            <person name="Comeron J.M."/>
            <person name="Costello J.C."/>
            <person name="Coyne J.A."/>
            <person name="Daub J."/>
            <person name="David R.G."/>
            <person name="Delcher A.L."/>
            <person name="Delehaunty K."/>
            <person name="Do C.B."/>
            <person name="Ebling H."/>
            <person name="Edwards K."/>
            <person name="Eickbush T."/>
            <person name="Evans J.D."/>
            <person name="Filipski A."/>
            <person name="Findeiss S."/>
            <person name="Freyhult E."/>
            <person name="Fulton L."/>
            <person name="Fulton R."/>
            <person name="Garcia A.C."/>
            <person name="Gardiner A."/>
            <person name="Garfield D.A."/>
            <person name="Garvin B.E."/>
            <person name="Gibson G."/>
            <person name="Gilbert D."/>
            <person name="Gnerre S."/>
            <person name="Godfrey J."/>
            <person name="Good R."/>
            <person name="Gotea V."/>
            <person name="Gravely B."/>
            <person name="Greenberg A.J."/>
            <person name="Griffiths-Jones S."/>
            <person name="Gross S."/>
            <person name="Guigo R."/>
            <person name="Gustafson E.A."/>
            <person name="Haerty W."/>
            <person name="Hahn M.W."/>
            <person name="Halligan D.L."/>
            <person name="Halpern A.L."/>
            <person name="Halter G.M."/>
            <person name="Han M.V."/>
            <person name="Heger A."/>
            <person name="Hillier L."/>
            <person name="Hinrichs A.S."/>
            <person name="Holmes I."/>
            <person name="Hoskins R.A."/>
            <person name="Hubisz M.J."/>
            <person name="Hultmark D."/>
            <person name="Huntley M.A."/>
            <person name="Jaffe D.B."/>
            <person name="Jagadeeshan S."/>
            <person name="Jeck W.R."/>
            <person name="Johnson J."/>
            <person name="Jones C.D."/>
            <person name="Jordan W.C."/>
            <person name="Karpen G.H."/>
            <person name="Kataoka E."/>
            <person name="Keightley P.D."/>
            <person name="Kheradpour P."/>
            <person name="Kirkness E.F."/>
            <person name="Koerich L.B."/>
            <person name="Kristiansen K."/>
            <person name="Kudrna D."/>
            <person name="Kulathinal R.J."/>
            <person name="Kumar S."/>
            <person name="Kwok R."/>
            <person name="Lander E."/>
            <person name="Langley C.H."/>
            <person name="Lapoint R."/>
            <person name="Lazzaro B.P."/>
            <person name="Lee S.J."/>
            <person name="Levesque L."/>
            <person name="Li R."/>
            <person name="Lin C.F."/>
            <person name="Lin M.F."/>
            <person name="Lindblad-Toh K."/>
            <person name="Llopart A."/>
            <person name="Long M."/>
            <person name="Low L."/>
            <person name="Lozovsky E."/>
            <person name="Lu J."/>
            <person name="Luo M."/>
            <person name="Machado C.A."/>
            <person name="Makalowski W."/>
            <person name="Marzo M."/>
            <person name="Matsuda M."/>
            <person name="Matzkin L."/>
            <person name="McAllister B."/>
            <person name="McBride C.S."/>
            <person name="McKernan B."/>
            <person name="McKernan K."/>
            <person name="Mendez-Lago M."/>
            <person name="Minx P."/>
            <person name="Mollenhauer M.U."/>
            <person name="Montooth K."/>
            <person name="Mount S.M."/>
            <person name="Mu X."/>
            <person name="Myers E."/>
            <person name="Negre B."/>
            <person name="Newfeld S."/>
            <person name="Nielsen R."/>
            <person name="Noor M.A."/>
            <person name="O'Grady P."/>
            <person name="Pachter L."/>
            <person name="Papaceit M."/>
            <person name="Parisi M.J."/>
            <person name="Parisi M."/>
            <person name="Parts L."/>
            <person name="Pedersen J.S."/>
            <person name="Pesole G."/>
            <person name="Phillippy A.M."/>
            <person name="Ponting C.P."/>
            <person name="Pop M."/>
            <person name="Porcelli D."/>
            <person name="Powell J.R."/>
            <person name="Prohaska S."/>
            <person name="Pruitt K."/>
            <person name="Puig M."/>
            <person name="Quesneville H."/>
            <person name="Ram K.R."/>
            <person name="Rand D."/>
            <person name="Rasmussen M.D."/>
            <person name="Reed L.K."/>
            <person name="Reenan R."/>
            <person name="Reily A."/>
            <person name="Remington K.A."/>
            <person name="Rieger T.T."/>
            <person name="Ritchie M.G."/>
            <person name="Robin C."/>
            <person name="Rogers Y.H."/>
            <person name="Rohde C."/>
            <person name="Rozas J."/>
            <person name="Rubenfield M.J."/>
            <person name="Ruiz A."/>
            <person name="Russo S."/>
            <person name="Salzberg S.L."/>
            <person name="Sanchez-Gracia A."/>
            <person name="Saranga D.J."/>
            <person name="Sato H."/>
            <person name="Schaeffer S.W."/>
            <person name="Schatz M.C."/>
            <person name="Schlenke T."/>
            <person name="Schwartz R."/>
            <person name="Segarra C."/>
            <person name="Singh R.S."/>
            <person name="Sirot L."/>
            <person name="Sirota M."/>
            <person name="Sisneros N.B."/>
            <person name="Smith C.D."/>
            <person name="Smith T.F."/>
            <person name="Spieth J."/>
            <person name="Stage D.E."/>
            <person name="Stark A."/>
            <person name="Stephan W."/>
            <person name="Strausberg R.L."/>
            <person name="Strempel S."/>
            <person name="Sturgill D."/>
            <person name="Sutton G."/>
            <person name="Sutton G.G."/>
            <person name="Tao W."/>
            <person name="Teichmann S."/>
            <person name="Tobari Y.N."/>
            <person name="Tomimura Y."/>
            <person name="Tsolas J.M."/>
            <person name="Valente V.L."/>
            <person name="Venter E."/>
            <person name="Venter J.C."/>
            <person name="Vicario S."/>
            <person name="Vieira F.G."/>
            <person name="Vilella A.J."/>
            <person name="Villasante A."/>
            <person name="Walenz B."/>
            <person name="Wang J."/>
            <person name="Wasserman M."/>
            <person name="Watts T."/>
            <person name="Wilson D."/>
            <person name="Wilson R.K."/>
            <person name="Wing R.A."/>
            <person name="Wolfner M.F."/>
            <person name="Wong A."/>
            <person name="Wong G.K."/>
            <person name="Wu C.I."/>
            <person name="Wu G."/>
            <person name="Yamamoto D."/>
            <person name="Yang H.P."/>
            <person name="Yang S.P."/>
            <person name="Yorke J.A."/>
            <person name="Yoshida K."/>
            <person name="Zdobnov E."/>
            <person name="Zhang P."/>
            <person name="Zhang Y."/>
            <person name="Zimin A.V."/>
            <person name="Baldwin J."/>
            <person name="Abdouelleil A."/>
            <person name="Abdulkadir J."/>
            <person name="Abebe A."/>
            <person name="Abera B."/>
            <person name="Abreu J."/>
            <person name="Acer S.C."/>
            <person name="Aftuck L."/>
            <person name="Alexander A."/>
            <person name="An P."/>
            <person name="Anderson E."/>
            <person name="Anderson S."/>
            <person name="Arachi H."/>
            <person name="Azer M."/>
            <person name="Bachantsang P."/>
            <person name="Barry A."/>
            <person name="Bayul T."/>
            <person name="Berlin A."/>
            <person name="Bessette D."/>
            <person name="Bloom T."/>
            <person name="Blye J."/>
            <person name="Boguslavskiy L."/>
            <person name="Bonnet C."/>
            <person name="Boukhgalter B."/>
            <person name="Bourzgui I."/>
            <person name="Brown A."/>
            <person name="Cahill P."/>
            <person name="Channer S."/>
            <person name="Cheshatsang Y."/>
            <person name="Chuda L."/>
            <person name="Citroen M."/>
            <person name="Collymore A."/>
            <person name="Cooke P."/>
            <person name="Costello M."/>
            <person name="D'Aco K."/>
            <person name="Daza R."/>
            <person name="De Haan G."/>
            <person name="DeGray S."/>
            <person name="DeMaso C."/>
            <person name="Dhargay N."/>
            <person name="Dooley K."/>
            <person name="Dooley E."/>
            <person name="Doricent M."/>
            <person name="Dorje P."/>
            <person name="Dorjee K."/>
            <person name="Dupes A."/>
            <person name="Elong R."/>
            <person name="Falk J."/>
            <person name="Farina A."/>
            <person name="Faro S."/>
            <person name="Ferguson D."/>
            <person name="Fisher S."/>
            <person name="Foley C.D."/>
            <person name="Franke A."/>
            <person name="Friedrich D."/>
            <person name="Gadbois L."/>
            <person name="Gearin G."/>
            <person name="Gearin C.R."/>
            <person name="Giannoukos G."/>
            <person name="Goode T."/>
            <person name="Graham J."/>
            <person name="Grandbois E."/>
            <person name="Grewal S."/>
            <person name="Gyaltsen K."/>
            <person name="Hafez N."/>
            <person name="Hagos B."/>
            <person name="Hall J."/>
            <person name="Henson C."/>
            <person name="Hollinger A."/>
            <person name="Honan T."/>
            <person name="Huard M.D."/>
            <person name="Hughes L."/>
            <person name="Hurhula B."/>
            <person name="Husby M.E."/>
            <person name="Kamat A."/>
            <person name="Kanga B."/>
            <person name="Kashin S."/>
            <person name="Khazanovich D."/>
            <person name="Kisner P."/>
            <person name="Lance K."/>
            <person name="Lara M."/>
            <person name="Lee W."/>
            <person name="Lennon N."/>
            <person name="Letendre F."/>
            <person name="LeVine R."/>
            <person name="Lipovsky A."/>
            <person name="Liu X."/>
            <person name="Liu J."/>
            <person name="Liu S."/>
            <person name="Lokyitsang T."/>
            <person name="Lokyitsang Y."/>
            <person name="Lubonja R."/>
            <person name="Lui A."/>
            <person name="MacDonald P."/>
            <person name="Magnisalis V."/>
            <person name="Maru K."/>
            <person name="Matthews C."/>
            <person name="McCusker W."/>
            <person name="McDonough S."/>
            <person name="Mehta T."/>
            <person name="Meldrim J."/>
            <person name="Meneus L."/>
            <person name="Mihai O."/>
            <person name="Mihalev A."/>
            <person name="Mihova T."/>
            <person name="Mittelman R."/>
            <person name="Mlenga V."/>
            <person name="Montmayeur A."/>
            <person name="Mulrain L."/>
            <person name="Navidi A."/>
            <person name="Naylor J."/>
            <person name="Negash T."/>
            <person name="Nguyen T."/>
            <person name="Nguyen N."/>
            <person name="Nicol R."/>
            <person name="Norbu C."/>
            <person name="Norbu N."/>
            <person name="Novod N."/>
            <person name="O'Neill B."/>
            <person name="Osman S."/>
            <person name="Markiewicz E."/>
            <person name="Oyono O.L."/>
            <person name="Patti C."/>
            <person name="Phunkhang P."/>
            <person name="Pierre F."/>
            <person name="Priest M."/>
            <person name="Raghuraman S."/>
            <person name="Rege F."/>
            <person name="Reyes R."/>
            <person name="Rise C."/>
            <person name="Rogov P."/>
            <person name="Ross K."/>
            <person name="Ryan E."/>
            <person name="Settipalli S."/>
            <person name="Shea T."/>
            <person name="Sherpa N."/>
            <person name="Shi L."/>
            <person name="Shih D."/>
            <person name="Sparrow T."/>
            <person name="Spaulding J."/>
            <person name="Stalker J."/>
            <person name="Stange-Thomann N."/>
            <person name="Stavropoulos S."/>
            <person name="Stone C."/>
            <person name="Strader C."/>
            <person name="Tesfaye S."/>
            <person name="Thomson T."/>
            <person name="Thoulutsang Y."/>
            <person name="Thoulutsang D."/>
            <person name="Topham K."/>
            <person name="Topping I."/>
            <person name="Tsamla T."/>
            <person name="Vassiliev H."/>
            <person name="Vo A."/>
            <person name="Wangchuk T."/>
            <person name="Wangdi T."/>
            <person name="Weiand M."/>
            <person name="Wilkinson J."/>
            <person name="Wilson A."/>
            <person name="Yadav S."/>
            <person name="Young G."/>
            <person name="Yu Q."/>
            <person name="Zembek L."/>
            <person name="Zhong D."/>
            <person name="Zimmer A."/>
            <person name="Zwirko Z."/>
            <person name="Jaffe D.B."/>
            <person name="Alvarez P."/>
            <person name="Brockman W."/>
            <person name="Butler J."/>
            <person name="Chin C."/>
            <person name="Gnerre S."/>
            <person name="Grabherr M."/>
            <person name="Kleber M."/>
            <person name="Mauceli E."/>
            <person name="MacCallum I."/>
        </authorList>
    </citation>
    <scope>NUCLEOTIDE SEQUENCE [LARGE SCALE GENOMIC DNA]</scope>
    <source>
        <strain evidence="3">Tucson 15287-2541.00</strain>
    </source>
</reference>
<dbReference type="OMA" id="VEPKFCS"/>
<keyword evidence="3" id="KW-1185">Reference proteome</keyword>
<accession>B4J2K7</accession>
<evidence type="ECO:0000313" key="3">
    <source>
        <dbReference type="Proteomes" id="UP000001070"/>
    </source>
</evidence>
<name>B4J2K7_DROGR</name>
<dbReference type="KEGG" id="dgr:6558542"/>
<dbReference type="AlphaFoldDB" id="B4J2K7"/>
<dbReference type="Proteomes" id="UP000001070">
    <property type="component" value="Unassembled WGS sequence"/>
</dbReference>
<feature type="compositionally biased region" description="Polar residues" evidence="1">
    <location>
        <begin position="87"/>
        <end position="97"/>
    </location>
</feature>